<dbReference type="AlphaFoldDB" id="A0A840I0J7"/>
<dbReference type="Proteomes" id="UP000563524">
    <property type="component" value="Unassembled WGS sequence"/>
</dbReference>
<protein>
    <submittedName>
        <fullName evidence="2">Cholesterol transport system auxiliary component</fullName>
    </submittedName>
</protein>
<dbReference type="PROSITE" id="PS51257">
    <property type="entry name" value="PROKAR_LIPOPROTEIN"/>
    <property type="match status" value="1"/>
</dbReference>
<dbReference type="EMBL" id="JACHOB010000001">
    <property type="protein sequence ID" value="MBB4657764.1"/>
    <property type="molecule type" value="Genomic_DNA"/>
</dbReference>
<evidence type="ECO:0000259" key="1">
    <source>
        <dbReference type="Pfam" id="PF03886"/>
    </source>
</evidence>
<keyword evidence="3" id="KW-1185">Reference proteome</keyword>
<dbReference type="Gene3D" id="3.40.50.10610">
    <property type="entry name" value="ABC-type transport auxiliary lipoprotein component"/>
    <property type="match status" value="1"/>
</dbReference>
<accession>A0A840I0J7</accession>
<sequence>MTRPFDLPRLGLAVLTVGLLCGCASFLPSSDDLAPRLSLDAGSARAPRGETLPVTLSVADPRSEAVFNTSSVAVQTSPLQYGYLSGAEWTDRAPLMLGLFLERSFENTGLFAAVGDQVSLPVSDYALLTDIRAMHLDRTGGESRAVIAYGARLQSRRGATIGSEIFREEVPVVGTGNDAAVTALNAAAQRIADRTLDWMLPLIGEDNAAYERAREERAQRRATRS</sequence>
<evidence type="ECO:0000313" key="2">
    <source>
        <dbReference type="EMBL" id="MBB4657764.1"/>
    </source>
</evidence>
<name>A0A840I0J7_9PROT</name>
<evidence type="ECO:0000313" key="3">
    <source>
        <dbReference type="Proteomes" id="UP000563524"/>
    </source>
</evidence>
<dbReference type="Pfam" id="PF03886">
    <property type="entry name" value="ABC_trans_aux"/>
    <property type="match status" value="1"/>
</dbReference>
<gene>
    <name evidence="2" type="ORF">GGQ59_000264</name>
</gene>
<comment type="caution">
    <text evidence="2">The sequence shown here is derived from an EMBL/GenBank/DDBJ whole genome shotgun (WGS) entry which is preliminary data.</text>
</comment>
<reference evidence="2 3" key="1">
    <citation type="submission" date="2020-08" db="EMBL/GenBank/DDBJ databases">
        <title>Genomic Encyclopedia of Type Strains, Phase IV (KMG-IV): sequencing the most valuable type-strain genomes for metagenomic binning, comparative biology and taxonomic classification.</title>
        <authorList>
            <person name="Goeker M."/>
        </authorList>
    </citation>
    <scope>NUCLEOTIDE SEQUENCE [LARGE SCALE GENOMIC DNA]</scope>
    <source>
        <strain evidence="2 3">DSM 102850</strain>
    </source>
</reference>
<dbReference type="SUPFAM" id="SSF159594">
    <property type="entry name" value="XCC0632-like"/>
    <property type="match status" value="1"/>
</dbReference>
<feature type="domain" description="ABC-type transport auxiliary lipoprotein component" evidence="1">
    <location>
        <begin position="40"/>
        <end position="193"/>
    </location>
</feature>
<proteinExistence type="predicted"/>
<dbReference type="InterPro" id="IPR005586">
    <property type="entry name" value="ABC_trans_aux"/>
</dbReference>
<organism evidence="2 3">
    <name type="scientific">Parvularcula dongshanensis</name>
    <dbReference type="NCBI Taxonomy" id="1173995"/>
    <lineage>
        <taxon>Bacteria</taxon>
        <taxon>Pseudomonadati</taxon>
        <taxon>Pseudomonadota</taxon>
        <taxon>Alphaproteobacteria</taxon>
        <taxon>Parvularculales</taxon>
        <taxon>Parvularculaceae</taxon>
        <taxon>Parvularcula</taxon>
    </lineage>
</organism>
<dbReference type="RefSeq" id="WP_183815125.1">
    <property type="nucleotide sequence ID" value="NZ_JACHOB010000001.1"/>
</dbReference>